<reference evidence="1 2" key="1">
    <citation type="journal article" date="2019" name="Int. J. Syst. Evol. Microbiol.">
        <title>The Global Catalogue of Microorganisms (GCM) 10K type strain sequencing project: providing services to taxonomists for standard genome sequencing and annotation.</title>
        <authorList>
            <consortium name="The Broad Institute Genomics Platform"/>
            <consortium name="The Broad Institute Genome Sequencing Center for Infectious Disease"/>
            <person name="Wu L."/>
            <person name="Ma J."/>
        </authorList>
    </citation>
    <scope>NUCLEOTIDE SEQUENCE [LARGE SCALE GENOMIC DNA]</scope>
    <source>
        <strain evidence="1 2">CGMCC 1.12553</strain>
    </source>
</reference>
<dbReference type="Proteomes" id="UP001595921">
    <property type="component" value="Unassembled WGS sequence"/>
</dbReference>
<comment type="caution">
    <text evidence="1">The sequence shown here is derived from an EMBL/GenBank/DDBJ whole genome shotgun (WGS) entry which is preliminary data.</text>
</comment>
<dbReference type="RefSeq" id="WP_267621005.1">
    <property type="nucleotide sequence ID" value="NZ_JAODIW010000005.1"/>
</dbReference>
<dbReference type="EMBL" id="JBHSDS010000017">
    <property type="protein sequence ID" value="MFC4360628.1"/>
    <property type="molecule type" value="Genomic_DNA"/>
</dbReference>
<protein>
    <submittedName>
        <fullName evidence="1">Uncharacterized protein</fullName>
    </submittedName>
</protein>
<evidence type="ECO:0000313" key="2">
    <source>
        <dbReference type="Proteomes" id="UP001595921"/>
    </source>
</evidence>
<proteinExistence type="predicted"/>
<organism evidence="1 2">
    <name type="scientific">Halobium salinum</name>
    <dbReference type="NCBI Taxonomy" id="1364940"/>
    <lineage>
        <taxon>Archaea</taxon>
        <taxon>Methanobacteriati</taxon>
        <taxon>Methanobacteriota</taxon>
        <taxon>Stenosarchaea group</taxon>
        <taxon>Halobacteria</taxon>
        <taxon>Halobacteriales</taxon>
        <taxon>Haloferacaceae</taxon>
        <taxon>Halobium</taxon>
    </lineage>
</organism>
<keyword evidence="2" id="KW-1185">Reference proteome</keyword>
<name>A0ABD5PIJ9_9EURY</name>
<evidence type="ECO:0000313" key="1">
    <source>
        <dbReference type="EMBL" id="MFC4360628.1"/>
    </source>
</evidence>
<gene>
    <name evidence="1" type="ORF">ACFO0N_22030</name>
</gene>
<accession>A0ABD5PIJ9</accession>
<sequence>MRTKSALESRLAYLREMKDSCDPYTPQMRTLKGEIAALEWALEERDRGRRGE</sequence>
<dbReference type="AlphaFoldDB" id="A0ABD5PIJ9"/>